<keyword evidence="6" id="KW-1185">Reference proteome</keyword>
<dbReference type="InterPro" id="IPR037923">
    <property type="entry name" value="HTH-like"/>
</dbReference>
<dbReference type="PROSITE" id="PS00041">
    <property type="entry name" value="HTH_ARAC_FAMILY_1"/>
    <property type="match status" value="1"/>
</dbReference>
<dbReference type="InterPro" id="IPR018060">
    <property type="entry name" value="HTH_AraC"/>
</dbReference>
<name>A0ABS2BKJ1_9NEIS</name>
<dbReference type="SUPFAM" id="SSF51215">
    <property type="entry name" value="Regulatory protein AraC"/>
    <property type="match status" value="1"/>
</dbReference>
<feature type="domain" description="HTH araC/xylS-type" evidence="4">
    <location>
        <begin position="184"/>
        <end position="282"/>
    </location>
</feature>
<dbReference type="SUPFAM" id="SSF46689">
    <property type="entry name" value="Homeodomain-like"/>
    <property type="match status" value="2"/>
</dbReference>
<gene>
    <name evidence="5" type="ORF">JMJ54_09825</name>
</gene>
<organism evidence="5 6">
    <name type="scientific">Jeongeupia naejangsanensis</name>
    <dbReference type="NCBI Taxonomy" id="613195"/>
    <lineage>
        <taxon>Bacteria</taxon>
        <taxon>Pseudomonadati</taxon>
        <taxon>Pseudomonadota</taxon>
        <taxon>Betaproteobacteria</taxon>
        <taxon>Neisseriales</taxon>
        <taxon>Chitinibacteraceae</taxon>
        <taxon>Jeongeupia</taxon>
    </lineage>
</organism>
<dbReference type="CDD" id="cd06976">
    <property type="entry name" value="cupin_MtlR-like_N"/>
    <property type="match status" value="1"/>
</dbReference>
<dbReference type="PANTHER" id="PTHR43280">
    <property type="entry name" value="ARAC-FAMILY TRANSCRIPTIONAL REGULATOR"/>
    <property type="match status" value="1"/>
</dbReference>
<dbReference type="PROSITE" id="PS01124">
    <property type="entry name" value="HTH_ARAC_FAMILY_2"/>
    <property type="match status" value="1"/>
</dbReference>
<evidence type="ECO:0000313" key="5">
    <source>
        <dbReference type="EMBL" id="MBM3116132.1"/>
    </source>
</evidence>
<dbReference type="RefSeq" id="WP_203538241.1">
    <property type="nucleotide sequence ID" value="NZ_JAESND010000004.1"/>
</dbReference>
<dbReference type="Gene3D" id="1.10.10.60">
    <property type="entry name" value="Homeodomain-like"/>
    <property type="match status" value="2"/>
</dbReference>
<evidence type="ECO:0000313" key="6">
    <source>
        <dbReference type="Proteomes" id="UP000809431"/>
    </source>
</evidence>
<keyword evidence="1" id="KW-0805">Transcription regulation</keyword>
<keyword evidence="2" id="KW-0238">DNA-binding</keyword>
<sequence length="293" mass="32901">MTPDLEVVELQGNESFRVWYHGYPFRTVRWHYHPEYEIQLIAETSGKYFVGDFIGDFAPGNLVMTGPNLPHNWVSELPEGQTVERRGLIVQFPAEYISNGIAAFPELAHTQKLLAESQRGLVFCEHTAAAAKPIFEELLDAQGCRRIVLFLSLLDLLARCEHRQPLASAGYRADPEHYMSSTINQVLSYIGENLASDLPEADLAELAGQSVSAFSRYFRKHTGMSVVQCINRMRINRACELLASSEFTVTEICFLVGFNNVSNFNRHFLAQKSMSPSKFRSCQQLNAACLSAA</sequence>
<dbReference type="Pfam" id="PF12833">
    <property type="entry name" value="HTH_18"/>
    <property type="match status" value="1"/>
</dbReference>
<evidence type="ECO:0000256" key="3">
    <source>
        <dbReference type="ARBA" id="ARBA00023163"/>
    </source>
</evidence>
<dbReference type="InterPro" id="IPR009057">
    <property type="entry name" value="Homeodomain-like_sf"/>
</dbReference>
<dbReference type="EMBL" id="JAESND010000004">
    <property type="protein sequence ID" value="MBM3116132.1"/>
    <property type="molecule type" value="Genomic_DNA"/>
</dbReference>
<dbReference type="InterPro" id="IPR018062">
    <property type="entry name" value="HTH_AraC-typ_CS"/>
</dbReference>
<dbReference type="PANTHER" id="PTHR43280:SF27">
    <property type="entry name" value="TRANSCRIPTIONAL REGULATOR MTLR"/>
    <property type="match status" value="1"/>
</dbReference>
<reference evidence="5 6" key="1">
    <citation type="submission" date="2021-01" db="EMBL/GenBank/DDBJ databases">
        <title>Draft Genome Sequence and Polyhydroxyalkanoate Biosynthetic Potential of Jeongeupia naejangsanensis Type Strain DSM 24253.</title>
        <authorList>
            <person name="Turrini P."/>
            <person name="Artuso I."/>
            <person name="Lugli G.A."/>
            <person name="Frangipani E."/>
            <person name="Ventura M."/>
            <person name="Visca P."/>
        </authorList>
    </citation>
    <scope>NUCLEOTIDE SEQUENCE [LARGE SCALE GENOMIC DNA]</scope>
    <source>
        <strain evidence="5 6">DSM 24253</strain>
    </source>
</reference>
<dbReference type="Gene3D" id="2.60.120.10">
    <property type="entry name" value="Jelly Rolls"/>
    <property type="match status" value="1"/>
</dbReference>
<evidence type="ECO:0000256" key="1">
    <source>
        <dbReference type="ARBA" id="ARBA00023015"/>
    </source>
</evidence>
<accession>A0ABS2BKJ1</accession>
<comment type="caution">
    <text evidence="5">The sequence shown here is derived from an EMBL/GenBank/DDBJ whole genome shotgun (WGS) entry which is preliminary data.</text>
</comment>
<dbReference type="SMART" id="SM00342">
    <property type="entry name" value="HTH_ARAC"/>
    <property type="match status" value="1"/>
</dbReference>
<evidence type="ECO:0000259" key="4">
    <source>
        <dbReference type="PROSITE" id="PS01124"/>
    </source>
</evidence>
<dbReference type="InterPro" id="IPR014710">
    <property type="entry name" value="RmlC-like_jellyroll"/>
</dbReference>
<protein>
    <submittedName>
        <fullName evidence="5">AraC family transcriptional regulator</fullName>
    </submittedName>
</protein>
<dbReference type="Proteomes" id="UP000809431">
    <property type="component" value="Unassembled WGS sequence"/>
</dbReference>
<keyword evidence="3" id="KW-0804">Transcription</keyword>
<evidence type="ECO:0000256" key="2">
    <source>
        <dbReference type="ARBA" id="ARBA00023125"/>
    </source>
</evidence>
<proteinExistence type="predicted"/>